<dbReference type="GO" id="GO:0004459">
    <property type="term" value="F:L-lactate dehydrogenase (NAD+) activity"/>
    <property type="evidence" value="ECO:0007669"/>
    <property type="project" value="TreeGrafter"/>
</dbReference>
<comment type="cofactor">
    <cofactor evidence="1">
        <name>FMN</name>
        <dbReference type="ChEBI" id="CHEBI:58210"/>
    </cofactor>
</comment>
<keyword evidence="2 7" id="KW-0285">Flavoprotein</keyword>
<comment type="caution">
    <text evidence="9">The sequence shown here is derived from an EMBL/GenBank/DDBJ whole genome shotgun (WGS) entry which is preliminary data.</text>
</comment>
<evidence type="ECO:0000256" key="3">
    <source>
        <dbReference type="ARBA" id="ARBA00022643"/>
    </source>
</evidence>
<sequence length="409" mass="44208">MTISSGHSDRSSRLCRDVLCLDDFERKARRHLPKPLFGYIAGATETNASLRHNAEAFQAYAFRPRVLRDVSGRSTETSLFGKTHAVPFGIAPMGISALMAYRGDIVLAQGADQSGMPMIISGSSLIPLEEIAAVSPQAWFQAYLPGEPDRIDALIDRVASAGIRTLLLTVDTATLPNRENNVRAGFSTPLRPSLRLAWQGISHPRWTTGTFLRTIARHGIPHFENSYATRGAPIISSNVTRDFGRRDHLNWDHLERIRKRWSGKLVVKGIMHPDDAARAADTGADGVIVSNHGGRQLDGTASPLQVLPEIAARVGDRTAVMVDGGFRRGTDIMKALALGACFVFVGRPFLYAAAVAGLPGVLKAADILKRELHSNMALLGVTKVSEISADYITRAGSHRAINGGHSGNP</sequence>
<keyword evidence="4" id="KW-0560">Oxidoreductase</keyword>
<organism evidence="9 10">
    <name type="scientific">Rhizobium chutanense</name>
    <dbReference type="NCBI Taxonomy" id="2035448"/>
    <lineage>
        <taxon>Bacteria</taxon>
        <taxon>Pseudomonadati</taxon>
        <taxon>Pseudomonadota</taxon>
        <taxon>Alphaproteobacteria</taxon>
        <taxon>Hyphomicrobiales</taxon>
        <taxon>Rhizobiaceae</taxon>
        <taxon>Rhizobium/Agrobacterium group</taxon>
        <taxon>Rhizobium</taxon>
    </lineage>
</organism>
<dbReference type="InterPro" id="IPR037396">
    <property type="entry name" value="FMN_HAD"/>
</dbReference>
<evidence type="ECO:0000256" key="5">
    <source>
        <dbReference type="ARBA" id="ARBA00024042"/>
    </source>
</evidence>
<feature type="binding site" evidence="7">
    <location>
        <position position="295"/>
    </location>
    <ligand>
        <name>glyoxylate</name>
        <dbReference type="ChEBI" id="CHEBI:36655"/>
    </ligand>
</feature>
<evidence type="ECO:0000313" key="10">
    <source>
        <dbReference type="Proteomes" id="UP000220768"/>
    </source>
</evidence>
<keyword evidence="10" id="KW-1185">Reference proteome</keyword>
<feature type="binding site" evidence="7">
    <location>
        <position position="178"/>
    </location>
    <ligand>
        <name>glyoxylate</name>
        <dbReference type="ChEBI" id="CHEBI:36655"/>
    </ligand>
</feature>
<feature type="binding site" evidence="7">
    <location>
        <position position="290"/>
    </location>
    <ligand>
        <name>FMN</name>
        <dbReference type="ChEBI" id="CHEBI:58210"/>
    </ligand>
</feature>
<dbReference type="RefSeq" id="WP_097614476.1">
    <property type="nucleotide sequence ID" value="NZ_NWSV01000018.1"/>
</dbReference>
<dbReference type="PIRSF" id="PIRSF000138">
    <property type="entry name" value="Al-hdrx_acd_dh"/>
    <property type="match status" value="1"/>
</dbReference>
<keyword evidence="3 7" id="KW-0288">FMN</keyword>
<dbReference type="GO" id="GO:0010181">
    <property type="term" value="F:FMN binding"/>
    <property type="evidence" value="ECO:0007669"/>
    <property type="project" value="InterPro"/>
</dbReference>
<dbReference type="InterPro" id="IPR000262">
    <property type="entry name" value="FMN-dep_DH"/>
</dbReference>
<feature type="binding site" evidence="7">
    <location>
        <position position="268"/>
    </location>
    <ligand>
        <name>FMN</name>
        <dbReference type="ChEBI" id="CHEBI:58210"/>
    </ligand>
</feature>
<evidence type="ECO:0000313" key="9">
    <source>
        <dbReference type="EMBL" id="PDT01979.1"/>
    </source>
</evidence>
<feature type="binding site" evidence="7">
    <location>
        <position position="39"/>
    </location>
    <ligand>
        <name>glyoxylate</name>
        <dbReference type="ChEBI" id="CHEBI:36655"/>
    </ligand>
</feature>
<dbReference type="Pfam" id="PF01070">
    <property type="entry name" value="FMN_dh"/>
    <property type="match status" value="1"/>
</dbReference>
<evidence type="ECO:0000256" key="2">
    <source>
        <dbReference type="ARBA" id="ARBA00022630"/>
    </source>
</evidence>
<proteinExistence type="inferred from homology"/>
<feature type="binding site" evidence="7">
    <location>
        <position position="143"/>
    </location>
    <ligand>
        <name>glyoxylate</name>
        <dbReference type="ChEBI" id="CHEBI:36655"/>
    </ligand>
</feature>
<feature type="binding site" evidence="7">
    <location>
        <begin position="323"/>
        <end position="327"/>
    </location>
    <ligand>
        <name>FMN</name>
        <dbReference type="ChEBI" id="CHEBI:58210"/>
    </ligand>
</feature>
<evidence type="ECO:0000256" key="6">
    <source>
        <dbReference type="PIRSR" id="PIRSR000138-1"/>
    </source>
</evidence>
<dbReference type="InterPro" id="IPR008259">
    <property type="entry name" value="FMN_hydac_DH_AS"/>
</dbReference>
<feature type="binding site" evidence="7">
    <location>
        <position position="121"/>
    </location>
    <ligand>
        <name>FMN</name>
        <dbReference type="ChEBI" id="CHEBI:58210"/>
    </ligand>
</feature>
<comment type="similarity">
    <text evidence="5">Belongs to the FMN-dependent alpha-hydroxy acid dehydrogenase family.</text>
</comment>
<dbReference type="PROSITE" id="PS51349">
    <property type="entry name" value="FMN_HYDROXY_ACID_DH_2"/>
    <property type="match status" value="1"/>
</dbReference>
<name>A0A2A6J6Z2_9HYPH</name>
<feature type="binding site" evidence="7">
    <location>
        <position position="292"/>
    </location>
    <ligand>
        <name>glyoxylate</name>
        <dbReference type="ChEBI" id="CHEBI:36655"/>
    </ligand>
</feature>
<dbReference type="PANTHER" id="PTHR10578:SF107">
    <property type="entry name" value="2-HYDROXYACID OXIDASE 1"/>
    <property type="match status" value="1"/>
</dbReference>
<accession>A0A2A6J6Z2</accession>
<gene>
    <name evidence="9" type="ORF">CO666_22970</name>
</gene>
<dbReference type="Gene3D" id="3.20.20.70">
    <property type="entry name" value="Aldolase class I"/>
    <property type="match status" value="1"/>
</dbReference>
<dbReference type="PROSITE" id="PS00557">
    <property type="entry name" value="FMN_HYDROXY_ACID_DH_1"/>
    <property type="match status" value="1"/>
</dbReference>
<feature type="binding site" evidence="7">
    <location>
        <position position="169"/>
    </location>
    <ligand>
        <name>FMN</name>
        <dbReference type="ChEBI" id="CHEBI:58210"/>
    </ligand>
</feature>
<evidence type="ECO:0000259" key="8">
    <source>
        <dbReference type="PROSITE" id="PS51349"/>
    </source>
</evidence>
<dbReference type="SUPFAM" id="SSF51395">
    <property type="entry name" value="FMN-linked oxidoreductases"/>
    <property type="match status" value="1"/>
</dbReference>
<feature type="binding site" evidence="7">
    <location>
        <begin position="346"/>
        <end position="347"/>
    </location>
    <ligand>
        <name>FMN</name>
        <dbReference type="ChEBI" id="CHEBI:58210"/>
    </ligand>
</feature>
<feature type="binding site" evidence="7">
    <location>
        <position position="141"/>
    </location>
    <ligand>
        <name>FMN</name>
        <dbReference type="ChEBI" id="CHEBI:58210"/>
    </ligand>
</feature>
<dbReference type="InterPro" id="IPR012133">
    <property type="entry name" value="Alpha-hydoxy_acid_DH_FMN"/>
</dbReference>
<dbReference type="FunFam" id="3.20.20.70:FF:000029">
    <property type="entry name" value="L-lactate dehydrogenase"/>
    <property type="match status" value="1"/>
</dbReference>
<dbReference type="GO" id="GO:0005886">
    <property type="term" value="C:plasma membrane"/>
    <property type="evidence" value="ECO:0007669"/>
    <property type="project" value="TreeGrafter"/>
</dbReference>
<reference evidence="9 10" key="1">
    <citation type="submission" date="2017-09" db="EMBL/GenBank/DDBJ databases">
        <title>Comparative genomics of rhizobia isolated from Phaseolus vulgaris in China.</title>
        <authorList>
            <person name="Tong W."/>
        </authorList>
    </citation>
    <scope>NUCLEOTIDE SEQUENCE [LARGE SCALE GENOMIC DNA]</scope>
    <source>
        <strain evidence="9 10">C5</strain>
    </source>
</reference>
<feature type="domain" description="FMN hydroxy acid dehydrogenase" evidence="8">
    <location>
        <begin position="13"/>
        <end position="397"/>
    </location>
</feature>
<protein>
    <submittedName>
        <fullName evidence="9">Alpha-hydroxy-acid oxidizing enzyme</fullName>
    </submittedName>
</protein>
<evidence type="ECO:0000256" key="1">
    <source>
        <dbReference type="ARBA" id="ARBA00001917"/>
    </source>
</evidence>
<dbReference type="InterPro" id="IPR013785">
    <property type="entry name" value="Aldolase_TIM"/>
</dbReference>
<dbReference type="AlphaFoldDB" id="A0A2A6J6Z2"/>
<dbReference type="PANTHER" id="PTHR10578">
    <property type="entry name" value="S -2-HYDROXY-ACID OXIDASE-RELATED"/>
    <property type="match status" value="1"/>
</dbReference>
<dbReference type="Proteomes" id="UP000220768">
    <property type="component" value="Unassembled WGS sequence"/>
</dbReference>
<dbReference type="EMBL" id="NWSV01000018">
    <property type="protein sequence ID" value="PDT01979.1"/>
    <property type="molecule type" value="Genomic_DNA"/>
</dbReference>
<feature type="active site" description="Proton acceptor" evidence="6">
    <location>
        <position position="292"/>
    </location>
</feature>
<dbReference type="CDD" id="cd02809">
    <property type="entry name" value="alpha_hydroxyacid_oxid_FMN"/>
    <property type="match status" value="1"/>
</dbReference>
<dbReference type="GO" id="GO:0009060">
    <property type="term" value="P:aerobic respiration"/>
    <property type="evidence" value="ECO:0007669"/>
    <property type="project" value="TreeGrafter"/>
</dbReference>
<evidence type="ECO:0000256" key="4">
    <source>
        <dbReference type="ARBA" id="ARBA00023002"/>
    </source>
</evidence>
<evidence type="ECO:0000256" key="7">
    <source>
        <dbReference type="PIRSR" id="PIRSR000138-2"/>
    </source>
</evidence>
<feature type="binding site" evidence="7">
    <location>
        <begin position="92"/>
        <end position="94"/>
    </location>
    <ligand>
        <name>FMN</name>
        <dbReference type="ChEBI" id="CHEBI:58210"/>
    </ligand>
</feature>